<protein>
    <recommendedName>
        <fullName evidence="3">Tetratricopeptide repeat protein</fullName>
    </recommendedName>
</protein>
<evidence type="ECO:0000313" key="1">
    <source>
        <dbReference type="EMBL" id="GLI56835.1"/>
    </source>
</evidence>
<dbReference type="InterPro" id="IPR011990">
    <property type="entry name" value="TPR-like_helical_dom_sf"/>
</dbReference>
<dbReference type="SUPFAM" id="SSF48452">
    <property type="entry name" value="TPR-like"/>
    <property type="match status" value="2"/>
</dbReference>
<dbReference type="PANTHER" id="PTHR45588:SF1">
    <property type="entry name" value="WW DOMAIN-CONTAINING PROTEIN"/>
    <property type="match status" value="1"/>
</dbReference>
<reference evidence="1" key="1">
    <citation type="submission" date="2022-12" db="EMBL/GenBank/DDBJ databases">
        <title>Reference genome sequencing for broad-spectrum identification of bacterial and archaeal isolates by mass spectrometry.</title>
        <authorList>
            <person name="Sekiguchi Y."/>
            <person name="Tourlousse D.M."/>
        </authorList>
    </citation>
    <scope>NUCLEOTIDE SEQUENCE</scope>
    <source>
        <strain evidence="1">10succ1</strain>
    </source>
</reference>
<dbReference type="Proteomes" id="UP001144471">
    <property type="component" value="Unassembled WGS sequence"/>
</dbReference>
<comment type="caution">
    <text evidence="1">The sequence shown here is derived from an EMBL/GenBank/DDBJ whole genome shotgun (WGS) entry which is preliminary data.</text>
</comment>
<proteinExistence type="predicted"/>
<evidence type="ECO:0008006" key="3">
    <source>
        <dbReference type="Google" id="ProtNLM"/>
    </source>
</evidence>
<dbReference type="Gene3D" id="1.25.40.10">
    <property type="entry name" value="Tetratricopeptide repeat domain"/>
    <property type="match status" value="2"/>
</dbReference>
<accession>A0A9W6GMV0</accession>
<sequence>MKKRNILILILSIIILFVTIGRREKPLPGEREYGEQLGSVQLFLEYETPAEESIERGLALLHHMTYNGARAEFRKAVEEDPESAMGYWGEAMTYIHPLWADPPSEEDFNLGMSLLEKGREYAKGREIDYIEAAESYYMAGRNKSEKANLRAFAQGWKGVYEKYPDDTEAAAFYALAHLSTADPDDKTYMIQREAGRVGEEVLKVVPDHPGAHHYIIHAYDYPELAPMALEVSRSYGRIAPAVPHSLHMPTHIFTRLGLWKESIEMNSRSGEAALAHPFNGQVSLHYPHAVDYLVYAYIQRGEDEKARESLKELMTREEEFQTHIASHYTYNAAPARLLLERQSWDEAMNLEPWLPVNYEMGRYPAMEAITYFARALGAARVGDAFKAEEALSELKVLEEKTRETSAYWAKQIEVQYLSAKAWLIYNTDMEEGIRVMREAAELEATTEKHPVTPGEVLPARELLGDMLMEAERYGEALLEYEGALMRSRNRFNSLYGAGRAAELMGDIPKALEYYEVLAAQTEEADTEIDKVIYAREFIGKTE</sequence>
<dbReference type="EMBL" id="BSDY01000010">
    <property type="protein sequence ID" value="GLI56835.1"/>
    <property type="molecule type" value="Genomic_DNA"/>
</dbReference>
<evidence type="ECO:0000313" key="2">
    <source>
        <dbReference type="Proteomes" id="UP001144471"/>
    </source>
</evidence>
<keyword evidence="2" id="KW-1185">Reference proteome</keyword>
<gene>
    <name evidence="1" type="ORF">PM10SUCC1_23490</name>
</gene>
<dbReference type="PANTHER" id="PTHR45588">
    <property type="entry name" value="TPR DOMAIN-CONTAINING PROTEIN"/>
    <property type="match status" value="1"/>
</dbReference>
<dbReference type="AlphaFoldDB" id="A0A9W6GMV0"/>
<name>A0A9W6GMV0_9FUSO</name>
<dbReference type="RefSeq" id="WP_281836211.1">
    <property type="nucleotide sequence ID" value="NZ_BSDY01000010.1"/>
</dbReference>
<organism evidence="1 2">
    <name type="scientific">Propionigenium maris DSM 9537</name>
    <dbReference type="NCBI Taxonomy" id="1123000"/>
    <lineage>
        <taxon>Bacteria</taxon>
        <taxon>Fusobacteriati</taxon>
        <taxon>Fusobacteriota</taxon>
        <taxon>Fusobacteriia</taxon>
        <taxon>Fusobacteriales</taxon>
        <taxon>Fusobacteriaceae</taxon>
        <taxon>Propionigenium</taxon>
    </lineage>
</organism>